<dbReference type="Pfam" id="PF01370">
    <property type="entry name" value="Epimerase"/>
    <property type="match status" value="1"/>
</dbReference>
<dbReference type="PANTHER" id="PTHR10366">
    <property type="entry name" value="NAD DEPENDENT EPIMERASE/DEHYDRATASE"/>
    <property type="match status" value="1"/>
</dbReference>
<evidence type="ECO:0000256" key="2">
    <source>
        <dbReference type="ARBA" id="ARBA00023445"/>
    </source>
</evidence>
<gene>
    <name evidence="4" type="ORF">VHEMI02486</name>
</gene>
<evidence type="ECO:0000259" key="3">
    <source>
        <dbReference type="Pfam" id="PF01370"/>
    </source>
</evidence>
<organism evidence="4 5">
    <name type="scientific">[Torrubiella] hemipterigena</name>
    <dbReference type="NCBI Taxonomy" id="1531966"/>
    <lineage>
        <taxon>Eukaryota</taxon>
        <taxon>Fungi</taxon>
        <taxon>Dikarya</taxon>
        <taxon>Ascomycota</taxon>
        <taxon>Pezizomycotina</taxon>
        <taxon>Sordariomycetes</taxon>
        <taxon>Hypocreomycetidae</taxon>
        <taxon>Hypocreales</taxon>
        <taxon>Clavicipitaceae</taxon>
        <taxon>Clavicipitaceae incertae sedis</taxon>
        <taxon>'Torrubiella' clade</taxon>
    </lineage>
</organism>
<feature type="domain" description="NAD-dependent epimerase/dehydratase" evidence="3">
    <location>
        <begin position="6"/>
        <end position="139"/>
    </location>
</feature>
<name>A0A0A1SVV8_9HYPO</name>
<keyword evidence="1" id="KW-0560">Oxidoreductase</keyword>
<dbReference type="SUPFAM" id="SSF51735">
    <property type="entry name" value="NAD(P)-binding Rossmann-fold domains"/>
    <property type="match status" value="1"/>
</dbReference>
<dbReference type="EMBL" id="CDHN01000001">
    <property type="protein sequence ID" value="CEJ82421.1"/>
    <property type="molecule type" value="Genomic_DNA"/>
</dbReference>
<dbReference type="InterPro" id="IPR036291">
    <property type="entry name" value="NAD(P)-bd_dom_sf"/>
</dbReference>
<dbReference type="OrthoDB" id="2735536at2759"/>
<proteinExistence type="inferred from homology"/>
<dbReference type="InterPro" id="IPR001509">
    <property type="entry name" value="Epimerase_deHydtase"/>
</dbReference>
<evidence type="ECO:0000313" key="4">
    <source>
        <dbReference type="EMBL" id="CEJ82421.1"/>
    </source>
</evidence>
<comment type="similarity">
    <text evidence="2">Belongs to the NAD(P)-dependent epimerase/dehydratase family. Dihydroflavonol-4-reductase subfamily.</text>
</comment>
<evidence type="ECO:0000256" key="1">
    <source>
        <dbReference type="ARBA" id="ARBA00023002"/>
    </source>
</evidence>
<dbReference type="Proteomes" id="UP000039046">
    <property type="component" value="Unassembled WGS sequence"/>
</dbReference>
<dbReference type="PANTHER" id="PTHR10366:SF564">
    <property type="entry name" value="STEROL-4-ALPHA-CARBOXYLATE 3-DEHYDROGENASE, DECARBOXYLATING"/>
    <property type="match status" value="1"/>
</dbReference>
<keyword evidence="5" id="KW-1185">Reference proteome</keyword>
<dbReference type="InterPro" id="IPR050425">
    <property type="entry name" value="NAD(P)_dehydrat-like"/>
</dbReference>
<evidence type="ECO:0000313" key="5">
    <source>
        <dbReference type="Proteomes" id="UP000039046"/>
    </source>
</evidence>
<accession>A0A0A1SVV8</accession>
<sequence>MGNDLILITGASGMIGFRTLVDVLEAGYQVRAAVRNEDSFAKISSLPSVQPYLSQLSSIIVPDITIPGAYDEAVQGAKYIIHVASPLAGNTAGDDYESTIIQPAIQGTLGILQSSLKSSTVKRIVITASVASIASGPRPDPTEPINGENAGLRLFDPAIKHANTLLEHTTTVIPTAPFANQMVAYTSSKALSHQATNTFIADNKPAFDVINILPTFVIGRDETVTDAKNIGKGTNGLLMRPLLGLVEEYPQHNATVHVDDVARMHLAALDPKIAGGQDFLAAGPDFGVTNWAESLELIKKRYPKAHADGLFNSNAIAKPAPTITKVDSGKASSELGIKFKTSEEQVISVVEHYLELVGHK</sequence>
<dbReference type="AlphaFoldDB" id="A0A0A1SVV8"/>
<protein>
    <recommendedName>
        <fullName evidence="3">NAD-dependent epimerase/dehydratase domain-containing protein</fullName>
    </recommendedName>
</protein>
<reference evidence="4 5" key="1">
    <citation type="journal article" date="2015" name="Genome Announc.">
        <title>Draft Genome Sequence and Gene Annotation of the Entomopathogenic Fungus Verticillium hemipterigenum.</title>
        <authorList>
            <person name="Horn F."/>
            <person name="Habel A."/>
            <person name="Scharf D.H."/>
            <person name="Dworschak J."/>
            <person name="Brakhage A.A."/>
            <person name="Guthke R."/>
            <person name="Hertweck C."/>
            <person name="Linde J."/>
        </authorList>
    </citation>
    <scope>NUCLEOTIDE SEQUENCE [LARGE SCALE GENOMIC DNA]</scope>
</reference>
<dbReference type="STRING" id="1531966.A0A0A1SVV8"/>
<dbReference type="GO" id="GO:0016616">
    <property type="term" value="F:oxidoreductase activity, acting on the CH-OH group of donors, NAD or NADP as acceptor"/>
    <property type="evidence" value="ECO:0007669"/>
    <property type="project" value="TreeGrafter"/>
</dbReference>
<dbReference type="Gene3D" id="3.40.50.720">
    <property type="entry name" value="NAD(P)-binding Rossmann-like Domain"/>
    <property type="match status" value="1"/>
</dbReference>